<sequence>MSEARKKWIVYVLTPLVSEAWAVRTITKIPELVVVVLNGQAGSPAREMSRIISIGNRARKIHENTENATAVSYWQIKLDAWIRAAADHRRNPHLV</sequence>
<evidence type="ECO:0000313" key="2">
    <source>
        <dbReference type="Proteomes" id="UP000289323"/>
    </source>
</evidence>
<accession>A0A446BDA2</accession>
<gene>
    <name evidence="1" type="ORF">TT172_LOCUS2842</name>
</gene>
<name>A0A446BDA2_9PEZI</name>
<proteinExistence type="predicted"/>
<organism evidence="1 2">
    <name type="scientific">Thermothielavioides terrestris</name>
    <dbReference type="NCBI Taxonomy" id="2587410"/>
    <lineage>
        <taxon>Eukaryota</taxon>
        <taxon>Fungi</taxon>
        <taxon>Dikarya</taxon>
        <taxon>Ascomycota</taxon>
        <taxon>Pezizomycotina</taxon>
        <taxon>Sordariomycetes</taxon>
        <taxon>Sordariomycetidae</taxon>
        <taxon>Sordariales</taxon>
        <taxon>Chaetomiaceae</taxon>
        <taxon>Thermothielavioides</taxon>
    </lineage>
</organism>
<dbReference type="EMBL" id="OUUZ01000004">
    <property type="protein sequence ID" value="SPQ20423.1"/>
    <property type="molecule type" value="Genomic_DNA"/>
</dbReference>
<reference evidence="1 2" key="1">
    <citation type="submission" date="2018-04" db="EMBL/GenBank/DDBJ databases">
        <authorList>
            <person name="Huttner S."/>
            <person name="Dainat J."/>
        </authorList>
    </citation>
    <scope>NUCLEOTIDE SEQUENCE [LARGE SCALE GENOMIC DNA]</scope>
</reference>
<dbReference type="AlphaFoldDB" id="A0A446BDA2"/>
<dbReference type="Proteomes" id="UP000289323">
    <property type="component" value="Unassembled WGS sequence"/>
</dbReference>
<protein>
    <submittedName>
        <fullName evidence="1">Bfa0c3a2-64e9-44b3-bac4-19062dc57425</fullName>
    </submittedName>
</protein>
<evidence type="ECO:0000313" key="1">
    <source>
        <dbReference type="EMBL" id="SPQ20423.1"/>
    </source>
</evidence>